<keyword evidence="2" id="KW-1185">Reference proteome</keyword>
<dbReference type="EMBL" id="CM037158">
    <property type="protein sequence ID" value="KAH7852900.1"/>
    <property type="molecule type" value="Genomic_DNA"/>
</dbReference>
<dbReference type="Proteomes" id="UP000828048">
    <property type="component" value="Chromosome 8"/>
</dbReference>
<gene>
    <name evidence="1" type="ORF">Vadar_030647</name>
</gene>
<comment type="caution">
    <text evidence="1">The sequence shown here is derived from an EMBL/GenBank/DDBJ whole genome shotgun (WGS) entry which is preliminary data.</text>
</comment>
<proteinExistence type="predicted"/>
<accession>A0ACB7YJA2</accession>
<evidence type="ECO:0000313" key="2">
    <source>
        <dbReference type="Proteomes" id="UP000828048"/>
    </source>
</evidence>
<organism evidence="1 2">
    <name type="scientific">Vaccinium darrowii</name>
    <dbReference type="NCBI Taxonomy" id="229202"/>
    <lineage>
        <taxon>Eukaryota</taxon>
        <taxon>Viridiplantae</taxon>
        <taxon>Streptophyta</taxon>
        <taxon>Embryophyta</taxon>
        <taxon>Tracheophyta</taxon>
        <taxon>Spermatophyta</taxon>
        <taxon>Magnoliopsida</taxon>
        <taxon>eudicotyledons</taxon>
        <taxon>Gunneridae</taxon>
        <taxon>Pentapetalae</taxon>
        <taxon>asterids</taxon>
        <taxon>Ericales</taxon>
        <taxon>Ericaceae</taxon>
        <taxon>Vaccinioideae</taxon>
        <taxon>Vaccinieae</taxon>
        <taxon>Vaccinium</taxon>
    </lineage>
</organism>
<evidence type="ECO:0000313" key="1">
    <source>
        <dbReference type="EMBL" id="KAH7852900.1"/>
    </source>
</evidence>
<reference evidence="1 2" key="1">
    <citation type="journal article" date="2021" name="Hortic Res">
        <title>High-quality reference genome and annotation aids understanding of berry development for evergreen blueberry (Vaccinium darrowii).</title>
        <authorList>
            <person name="Yu J."/>
            <person name="Hulse-Kemp A.M."/>
            <person name="Babiker E."/>
            <person name="Staton M."/>
        </authorList>
    </citation>
    <scope>NUCLEOTIDE SEQUENCE [LARGE SCALE GENOMIC DNA]</scope>
    <source>
        <strain evidence="2">cv. NJ 8807/NJ 8810</strain>
        <tissue evidence="1">Young leaf</tissue>
    </source>
</reference>
<sequence>MSHRKVHSQSTVPFLWEEIPGVPKSNFVAHHSFSQHEMKNIPPPPCPVQQGMHKRSSSFRGHAKQDHDPFVAALKECTKRGRTGHTAGGRKNIGGSTSTDGGLKEKKSKFIFPCMRLSDVCVDSMVRSAVLPPLPRGRSSYGRFVMETGE</sequence>
<name>A0ACB7YJA2_9ERIC</name>
<protein>
    <submittedName>
        <fullName evidence="1">Uncharacterized protein</fullName>
    </submittedName>
</protein>